<feature type="region of interest" description="Disordered" evidence="1">
    <location>
        <begin position="157"/>
        <end position="219"/>
    </location>
</feature>
<evidence type="ECO:0000313" key="3">
    <source>
        <dbReference type="Proteomes" id="UP000762676"/>
    </source>
</evidence>
<dbReference type="AlphaFoldDB" id="A0AAV4H9E3"/>
<keyword evidence="3" id="KW-1185">Reference proteome</keyword>
<organism evidence="2 3">
    <name type="scientific">Elysia marginata</name>
    <dbReference type="NCBI Taxonomy" id="1093978"/>
    <lineage>
        <taxon>Eukaryota</taxon>
        <taxon>Metazoa</taxon>
        <taxon>Spiralia</taxon>
        <taxon>Lophotrochozoa</taxon>
        <taxon>Mollusca</taxon>
        <taxon>Gastropoda</taxon>
        <taxon>Heterobranchia</taxon>
        <taxon>Euthyneura</taxon>
        <taxon>Panpulmonata</taxon>
        <taxon>Sacoglossa</taxon>
        <taxon>Placobranchoidea</taxon>
        <taxon>Plakobranchidae</taxon>
        <taxon>Elysia</taxon>
    </lineage>
</organism>
<proteinExistence type="predicted"/>
<feature type="compositionally biased region" description="Polar residues" evidence="1">
    <location>
        <begin position="35"/>
        <end position="47"/>
    </location>
</feature>
<feature type="compositionally biased region" description="Low complexity" evidence="1">
    <location>
        <begin position="170"/>
        <end position="184"/>
    </location>
</feature>
<evidence type="ECO:0000256" key="1">
    <source>
        <dbReference type="SAM" id="MobiDB-lite"/>
    </source>
</evidence>
<accession>A0AAV4H9E3</accession>
<feature type="region of interest" description="Disordered" evidence="1">
    <location>
        <begin position="1"/>
        <end position="128"/>
    </location>
</feature>
<evidence type="ECO:0000313" key="2">
    <source>
        <dbReference type="EMBL" id="GFR94149.1"/>
    </source>
</evidence>
<dbReference type="Proteomes" id="UP000762676">
    <property type="component" value="Unassembled WGS sequence"/>
</dbReference>
<gene>
    <name evidence="2" type="ORF">ElyMa_002661300</name>
</gene>
<feature type="compositionally biased region" description="Polar residues" evidence="1">
    <location>
        <begin position="78"/>
        <end position="98"/>
    </location>
</feature>
<comment type="caution">
    <text evidence="2">The sequence shown here is derived from an EMBL/GenBank/DDBJ whole genome shotgun (WGS) entry which is preliminary data.</text>
</comment>
<reference evidence="2 3" key="1">
    <citation type="journal article" date="2021" name="Elife">
        <title>Chloroplast acquisition without the gene transfer in kleptoplastic sea slugs, Plakobranchus ocellatus.</title>
        <authorList>
            <person name="Maeda T."/>
            <person name="Takahashi S."/>
            <person name="Yoshida T."/>
            <person name="Shimamura S."/>
            <person name="Takaki Y."/>
            <person name="Nagai Y."/>
            <person name="Toyoda A."/>
            <person name="Suzuki Y."/>
            <person name="Arimoto A."/>
            <person name="Ishii H."/>
            <person name="Satoh N."/>
            <person name="Nishiyama T."/>
            <person name="Hasebe M."/>
            <person name="Maruyama T."/>
            <person name="Minagawa J."/>
            <person name="Obokata J."/>
            <person name="Shigenobu S."/>
        </authorList>
    </citation>
    <scope>NUCLEOTIDE SEQUENCE [LARGE SCALE GENOMIC DNA]</scope>
</reference>
<protein>
    <submittedName>
        <fullName evidence="2">Uncharacterized protein</fullName>
    </submittedName>
</protein>
<feature type="compositionally biased region" description="Polar residues" evidence="1">
    <location>
        <begin position="109"/>
        <end position="128"/>
    </location>
</feature>
<feature type="compositionally biased region" description="Polar residues" evidence="1">
    <location>
        <begin position="1"/>
        <end position="13"/>
    </location>
</feature>
<sequence>MRLASTPDSSRLVLQSLLPSGAVSAGTTTQGGEGSTDPNNTAAARTTKSLEKYSGRRYSGAQSGPAGDPADVRDSHTDQLLQMFSSTLHTSPASYSRGSGQGELVPLDETSSASSTGGLHRQGSSPVLSSLAHQPISVMQGYLKRRASASALYTVSESNTSNSVAPVPQSSLSSSSTDTHSATTGALQRAEPFAPAVTNTTPAGPNSDPLDAPGTKSKGFGILSRTRQFGAWLGRVTHGEKVEVSKKDLNVFAPTSF</sequence>
<dbReference type="EMBL" id="BMAT01005483">
    <property type="protein sequence ID" value="GFR94149.1"/>
    <property type="molecule type" value="Genomic_DNA"/>
</dbReference>
<name>A0AAV4H9E3_9GAST</name>